<sequence>MGDGFAFMHIEAAWNRHFRVFLFTMFHGFTHIKHLTDSLFAILGSIIIWIMSRYKMWRLNALLLGITGLLALSTGITSIGRYIFANPLMIEFLTYKIISYPLIVRLPFLVVLAILHILTTIFWFRGSPIFL</sequence>
<keyword evidence="1" id="KW-0812">Transmembrane</keyword>
<keyword evidence="1" id="KW-1133">Transmembrane helix</keyword>
<feature type="transmembrane region" description="Helical" evidence="1">
    <location>
        <begin position="62"/>
        <end position="84"/>
    </location>
</feature>
<name>A0A149UWB5_9PROT</name>
<reference evidence="2 3" key="1">
    <citation type="submission" date="2015-06" db="EMBL/GenBank/DDBJ databases">
        <title>Improved classification and identification of acetic acid bacteria using matrix-assisted laser desorption/ionization time-of-flight mass spectrometry; Gluconobacter nephelii and Gluconobacter uchimurae are later heterotypic synonyms of Gluconobacter japonicus and Gluconobacter oxydans, respectively.</title>
        <authorList>
            <person name="Li L."/>
            <person name="Cleenwerck I."/>
            <person name="De Vuyst L."/>
            <person name="Vandamme P."/>
        </authorList>
    </citation>
    <scope>NUCLEOTIDE SEQUENCE [LARGE SCALE GENOMIC DNA]</scope>
    <source>
        <strain evidence="2 3">LMG 1699</strain>
    </source>
</reference>
<keyword evidence="1" id="KW-0472">Membrane</keyword>
<evidence type="ECO:0000313" key="2">
    <source>
        <dbReference type="EMBL" id="KXV72063.1"/>
    </source>
</evidence>
<comment type="caution">
    <text evidence="2">The sequence shown here is derived from an EMBL/GenBank/DDBJ whole genome shotgun (WGS) entry which is preliminary data.</text>
</comment>
<feature type="transmembrane region" description="Helical" evidence="1">
    <location>
        <begin position="31"/>
        <end position="50"/>
    </location>
</feature>
<dbReference type="EMBL" id="LHZX01000164">
    <property type="protein sequence ID" value="KXV72063.1"/>
    <property type="molecule type" value="Genomic_DNA"/>
</dbReference>
<evidence type="ECO:0000256" key="1">
    <source>
        <dbReference type="SAM" id="Phobius"/>
    </source>
</evidence>
<dbReference type="Proteomes" id="UP000075377">
    <property type="component" value="Unassembled WGS sequence"/>
</dbReference>
<dbReference type="PATRIC" id="fig|178901.14.peg.989"/>
<evidence type="ECO:0000313" key="3">
    <source>
        <dbReference type="Proteomes" id="UP000075377"/>
    </source>
</evidence>
<gene>
    <name evidence="2" type="ORF">AD951_01350</name>
</gene>
<proteinExistence type="predicted"/>
<accession>A0A149UWB5</accession>
<organism evidence="2 3">
    <name type="scientific">Acetobacter malorum</name>
    <dbReference type="NCBI Taxonomy" id="178901"/>
    <lineage>
        <taxon>Bacteria</taxon>
        <taxon>Pseudomonadati</taxon>
        <taxon>Pseudomonadota</taxon>
        <taxon>Alphaproteobacteria</taxon>
        <taxon>Acetobacterales</taxon>
        <taxon>Acetobacteraceae</taxon>
        <taxon>Acetobacter</taxon>
    </lineage>
</organism>
<dbReference type="AlphaFoldDB" id="A0A149UWB5"/>
<feature type="transmembrane region" description="Helical" evidence="1">
    <location>
        <begin position="104"/>
        <end position="124"/>
    </location>
</feature>
<protein>
    <submittedName>
        <fullName evidence="2">Uncharacterized protein</fullName>
    </submittedName>
</protein>